<dbReference type="GO" id="GO:0008013">
    <property type="term" value="F:beta-catenin binding"/>
    <property type="evidence" value="ECO:0007669"/>
    <property type="project" value="TreeGrafter"/>
</dbReference>
<dbReference type="FunFam" id="2.60.40.60:FF:000055">
    <property type="entry name" value="protocadherin-15 isoform X1"/>
    <property type="match status" value="1"/>
</dbReference>
<evidence type="ECO:0000259" key="8">
    <source>
        <dbReference type="PROSITE" id="PS50268"/>
    </source>
</evidence>
<dbReference type="InterPro" id="IPR015919">
    <property type="entry name" value="Cadherin-like_sf"/>
</dbReference>
<evidence type="ECO:0000256" key="5">
    <source>
        <dbReference type="PROSITE-ProRule" id="PRU00043"/>
    </source>
</evidence>
<dbReference type="GO" id="GO:0007156">
    <property type="term" value="P:homophilic cell adhesion via plasma membrane adhesion molecules"/>
    <property type="evidence" value="ECO:0007669"/>
    <property type="project" value="InterPro"/>
</dbReference>
<feature type="domain" description="Cadherin" evidence="8">
    <location>
        <begin position="5"/>
        <end position="79"/>
    </location>
</feature>
<dbReference type="CDD" id="cd11304">
    <property type="entry name" value="Cadherin_repeat"/>
    <property type="match status" value="3"/>
</dbReference>
<dbReference type="EMBL" id="VWZD01013181">
    <property type="protein sequence ID" value="NXG12158.1"/>
    <property type="molecule type" value="Genomic_DNA"/>
</dbReference>
<dbReference type="Pfam" id="PF23206">
    <property type="entry name" value="PCDH15_12th"/>
    <property type="match status" value="1"/>
</dbReference>
<keyword evidence="7" id="KW-0812">Transmembrane</keyword>
<dbReference type="SUPFAM" id="SSF49313">
    <property type="entry name" value="Cadherin-like"/>
    <property type="match status" value="3"/>
</dbReference>
<evidence type="ECO:0000313" key="10">
    <source>
        <dbReference type="Proteomes" id="UP000558958"/>
    </source>
</evidence>
<dbReference type="InterPro" id="IPR020894">
    <property type="entry name" value="Cadherin_CS"/>
</dbReference>
<evidence type="ECO:0000256" key="2">
    <source>
        <dbReference type="ARBA" id="ARBA00022737"/>
    </source>
</evidence>
<keyword evidence="10" id="KW-1185">Reference proteome</keyword>
<dbReference type="FunFam" id="2.60.40.60:FF:000049">
    <property type="entry name" value="protocadherin-15 isoform X1"/>
    <property type="match status" value="1"/>
</dbReference>
<protein>
    <submittedName>
        <fullName evidence="9">PCD15 protein</fullName>
    </submittedName>
</protein>
<keyword evidence="7" id="KW-1133">Transmembrane helix</keyword>
<dbReference type="GO" id="GO:0045296">
    <property type="term" value="F:cadherin binding"/>
    <property type="evidence" value="ECO:0007669"/>
    <property type="project" value="TreeGrafter"/>
</dbReference>
<dbReference type="InterPro" id="IPR039808">
    <property type="entry name" value="Cadherin"/>
</dbReference>
<feature type="region of interest" description="Disordered" evidence="6">
    <location>
        <begin position="630"/>
        <end position="656"/>
    </location>
</feature>
<feature type="non-terminal residue" evidence="9">
    <location>
        <position position="955"/>
    </location>
</feature>
<keyword evidence="4 7" id="KW-0472">Membrane</keyword>
<comment type="subcellular location">
    <subcellularLocation>
        <location evidence="1">Membrane</location>
    </subcellularLocation>
</comment>
<dbReference type="InterPro" id="IPR002126">
    <property type="entry name" value="Cadherin-like_dom"/>
</dbReference>
<dbReference type="Pfam" id="PF00028">
    <property type="entry name" value="Cadherin"/>
    <property type="match status" value="2"/>
</dbReference>
<organism evidence="9 10">
    <name type="scientific">Sakesphorus luctuosus</name>
    <dbReference type="NCBI Taxonomy" id="419690"/>
    <lineage>
        <taxon>Eukaryota</taxon>
        <taxon>Metazoa</taxon>
        <taxon>Chordata</taxon>
        <taxon>Craniata</taxon>
        <taxon>Vertebrata</taxon>
        <taxon>Euteleostomi</taxon>
        <taxon>Archelosauria</taxon>
        <taxon>Archosauria</taxon>
        <taxon>Dinosauria</taxon>
        <taxon>Saurischia</taxon>
        <taxon>Theropoda</taxon>
        <taxon>Coelurosauria</taxon>
        <taxon>Aves</taxon>
        <taxon>Neognathae</taxon>
        <taxon>Neoaves</taxon>
        <taxon>Telluraves</taxon>
        <taxon>Australaves</taxon>
        <taxon>Passeriformes</taxon>
        <taxon>Thamnophilidae</taxon>
        <taxon>Sakesphorus</taxon>
    </lineage>
</organism>
<dbReference type="InterPro" id="IPR056989">
    <property type="entry name" value="PCDH15_12th_dom"/>
</dbReference>
<comment type="caution">
    <text evidence="9">The sequence shown here is derived from an EMBL/GenBank/DDBJ whole genome shotgun (WGS) entry which is preliminary data.</text>
</comment>
<feature type="compositionally biased region" description="Basic and acidic residues" evidence="6">
    <location>
        <begin position="678"/>
        <end position="687"/>
    </location>
</feature>
<accession>A0A7K8Z9M4</accession>
<dbReference type="Gene3D" id="2.60.40.60">
    <property type="entry name" value="Cadherins"/>
    <property type="match status" value="3"/>
</dbReference>
<dbReference type="Proteomes" id="UP000558958">
    <property type="component" value="Unassembled WGS sequence"/>
</dbReference>
<dbReference type="GO" id="GO:0016342">
    <property type="term" value="C:catenin complex"/>
    <property type="evidence" value="ECO:0007669"/>
    <property type="project" value="TreeGrafter"/>
</dbReference>
<dbReference type="PANTHER" id="PTHR24027">
    <property type="entry name" value="CADHERIN-23"/>
    <property type="match status" value="1"/>
</dbReference>
<feature type="region of interest" description="Disordered" evidence="6">
    <location>
        <begin position="745"/>
        <end position="876"/>
    </location>
</feature>
<feature type="transmembrane region" description="Helical" evidence="7">
    <location>
        <begin position="420"/>
        <end position="443"/>
    </location>
</feature>
<gene>
    <name evidence="9" type="primary">Pcdh15</name>
    <name evidence="9" type="ORF">SAKLUC_R08752</name>
</gene>
<evidence type="ECO:0000313" key="9">
    <source>
        <dbReference type="EMBL" id="NXG12158.1"/>
    </source>
</evidence>
<dbReference type="PRINTS" id="PR01217">
    <property type="entry name" value="PRICHEXTENSN"/>
</dbReference>
<dbReference type="PANTHER" id="PTHR24027:SF442">
    <property type="entry name" value="PROTOCADHERIN-15 ISOFORM X1"/>
    <property type="match status" value="1"/>
</dbReference>
<evidence type="ECO:0000256" key="1">
    <source>
        <dbReference type="ARBA" id="ARBA00004370"/>
    </source>
</evidence>
<feature type="compositionally biased region" description="Low complexity" evidence="6">
    <location>
        <begin position="828"/>
        <end position="854"/>
    </location>
</feature>
<feature type="compositionally biased region" description="Pro residues" evidence="6">
    <location>
        <begin position="755"/>
        <end position="764"/>
    </location>
</feature>
<evidence type="ECO:0000256" key="3">
    <source>
        <dbReference type="ARBA" id="ARBA00022837"/>
    </source>
</evidence>
<dbReference type="PRINTS" id="PR00205">
    <property type="entry name" value="CADHERIN"/>
</dbReference>
<keyword evidence="3 5" id="KW-0106">Calcium</keyword>
<name>A0A7K8Z9M4_9PASS</name>
<dbReference type="GO" id="GO:0005509">
    <property type="term" value="F:calcium ion binding"/>
    <property type="evidence" value="ECO:0007669"/>
    <property type="project" value="UniProtKB-UniRule"/>
</dbReference>
<dbReference type="SMART" id="SM00112">
    <property type="entry name" value="CA"/>
    <property type="match status" value="3"/>
</dbReference>
<dbReference type="AlphaFoldDB" id="A0A7K8Z9M4"/>
<dbReference type="PROSITE" id="PS00232">
    <property type="entry name" value="CADHERIN_1"/>
    <property type="match status" value="1"/>
</dbReference>
<evidence type="ECO:0000256" key="4">
    <source>
        <dbReference type="ARBA" id="ARBA00023136"/>
    </source>
</evidence>
<feature type="compositionally biased region" description="Basic and acidic residues" evidence="6">
    <location>
        <begin position="630"/>
        <end position="639"/>
    </location>
</feature>
<feature type="compositionally biased region" description="Basic and acidic residues" evidence="6">
    <location>
        <begin position="745"/>
        <end position="754"/>
    </location>
</feature>
<evidence type="ECO:0000256" key="6">
    <source>
        <dbReference type="SAM" id="MobiDB-lite"/>
    </source>
</evidence>
<sequence>GTPASRVRYKVDVVQFPYSASIFDVEEDSGRVVTRVNLNEEPSTVFKLVVIAYDDGDPVKSNSTTVEVAVLQPSVIPRFTQDEYRPPPVSEGAPRGTVVAVVTAAALNQTIVYSIVSGNEEGVFAIHNRTGVISVRKALDYERVQSYELRVQADSLQVVRSNLRVPSKSNTAKVFIEVKDENDHVPVFTKKMYIGGVSEDAKMFSSVLKVKADDRDTGNYSAMHYRLIIPPIKDGKEGFVIEAYTGLIKTAMLFKNMRRSYFKFQVIATDDYGKGLSSKAEVLVSVVNQLDMQVIVSNVPPTLVEQNKDQLIGILERYVQDQIPGATVVVESIGARRFGDGFSEEDYTKSDLMVYAIDPQTNRAIMRNELFKFLDGKLLDINKEFQPYLGQGGRILEIRTPDVVANVKKQAQAVGYTEGALLALAVIIILCCLPAILIVMVSYRQRQAECAKTARIQMALPTGKPASTAANNLYEELGDSTILFLLYHFQQSRGKKSKSVLEEGDRQRVISSFASRAIEAHKQSNINGSLNNNLPKSSSNITFLSDENPLTTQNPLYVEGLPPSPAAAGFLRKRNDTLDTLSPSSLVWREASLGGGHRAWTVPTHLTRRHTPGSLSRPVIMDPIQWQQERLKARKEGTAHQDSAADVSSPLFHRMGGPKLTVKEKARQFEQQALQEMKQVKSPDVKSRRSPTHSIGVQEGESHPEQSPKSGGASPRLHSSPVSSPTPCADGVEPEATVVPSVIVTHHDSPEEHSPPPTRKPTPPSSRIKKPVCQSCLAPQTKEVIESIPDPPKTPPPPPPQLPPPLPPPPPPSPPVLPPHPPPPPAVTLPSSSSASSSSPLSPQLLSPAKHPNSPAKPPTVPAPGAVPEPPPRRELKGILKNIQNLAAIEKSVANMYSQIDKNHLLPKPMPRPKAAMPPEVPTPGAAAEHPQQNGKLSCVVEELEKRFPSQSTAL</sequence>
<feature type="non-terminal residue" evidence="9">
    <location>
        <position position="1"/>
    </location>
</feature>
<feature type="region of interest" description="Disordered" evidence="6">
    <location>
        <begin position="675"/>
        <end position="733"/>
    </location>
</feature>
<dbReference type="GO" id="GO:0016477">
    <property type="term" value="P:cell migration"/>
    <property type="evidence" value="ECO:0007669"/>
    <property type="project" value="TreeGrafter"/>
</dbReference>
<dbReference type="PROSITE" id="PS50268">
    <property type="entry name" value="CADHERIN_2"/>
    <property type="match status" value="3"/>
</dbReference>
<feature type="region of interest" description="Disordered" evidence="6">
    <location>
        <begin position="904"/>
        <end position="937"/>
    </location>
</feature>
<feature type="domain" description="Cadherin" evidence="8">
    <location>
        <begin position="89"/>
        <end position="188"/>
    </location>
</feature>
<keyword evidence="2" id="KW-0677">Repeat</keyword>
<feature type="domain" description="Cadherin" evidence="8">
    <location>
        <begin position="189"/>
        <end position="303"/>
    </location>
</feature>
<evidence type="ECO:0000256" key="7">
    <source>
        <dbReference type="SAM" id="Phobius"/>
    </source>
</evidence>
<feature type="compositionally biased region" description="Pro residues" evidence="6">
    <location>
        <begin position="855"/>
        <end position="870"/>
    </location>
</feature>
<reference evidence="9 10" key="1">
    <citation type="submission" date="2019-09" db="EMBL/GenBank/DDBJ databases">
        <title>Bird 10,000 Genomes (B10K) Project - Family phase.</title>
        <authorList>
            <person name="Zhang G."/>
        </authorList>
    </citation>
    <scope>NUCLEOTIDE SEQUENCE [LARGE SCALE GENOMIC DNA]</scope>
    <source>
        <strain evidence="9">B10K-DU-001-06</strain>
        <tissue evidence="9">Muscle</tissue>
    </source>
</reference>
<feature type="compositionally biased region" description="Pro residues" evidence="6">
    <location>
        <begin position="789"/>
        <end position="827"/>
    </location>
</feature>
<proteinExistence type="predicted"/>